<evidence type="ECO:0000256" key="5">
    <source>
        <dbReference type="ARBA" id="ARBA00022683"/>
    </source>
</evidence>
<dbReference type="NCBIfam" id="NF007389">
    <property type="entry name" value="PRK09913.1"/>
    <property type="match status" value="1"/>
</dbReference>
<name>A0A202FAZ2_9LACO</name>
<dbReference type="InterPro" id="IPR051541">
    <property type="entry name" value="PTS_SugarTrans_NitroReg"/>
</dbReference>
<dbReference type="InterPro" id="IPR002178">
    <property type="entry name" value="PTS_EIIA_type-2_dom"/>
</dbReference>
<feature type="domain" description="PTS EIIA type-2" evidence="6">
    <location>
        <begin position="2"/>
        <end position="148"/>
    </location>
</feature>
<comment type="caution">
    <text evidence="7">The sequence shown here is derived from an EMBL/GenBank/DDBJ whole genome shotgun (WGS) entry which is preliminary data.</text>
</comment>
<evidence type="ECO:0000313" key="7">
    <source>
        <dbReference type="EMBL" id="OVE97603.1"/>
    </source>
</evidence>
<keyword evidence="1" id="KW-0813">Transport</keyword>
<dbReference type="CDD" id="cd00211">
    <property type="entry name" value="PTS_IIA_fru"/>
    <property type="match status" value="1"/>
</dbReference>
<dbReference type="PANTHER" id="PTHR47738:SF2">
    <property type="entry name" value="PTS SYSTEM FRUCTOSE-LIKE EIIA COMPONENT"/>
    <property type="match status" value="1"/>
</dbReference>
<dbReference type="InterPro" id="IPR004715">
    <property type="entry name" value="PTS_IIA_fruc"/>
</dbReference>
<dbReference type="NCBIfam" id="TIGR00848">
    <property type="entry name" value="fruA"/>
    <property type="match status" value="1"/>
</dbReference>
<keyword evidence="3" id="KW-0762">Sugar transport</keyword>
<dbReference type="PROSITE" id="PS00372">
    <property type="entry name" value="PTS_EIIA_TYPE_2_HIS"/>
    <property type="match status" value="1"/>
</dbReference>
<dbReference type="PROSITE" id="PS51094">
    <property type="entry name" value="PTS_EIIA_TYPE_2"/>
    <property type="match status" value="1"/>
</dbReference>
<dbReference type="PANTHER" id="PTHR47738">
    <property type="entry name" value="PTS SYSTEM FRUCTOSE-LIKE EIIA COMPONENT-RELATED"/>
    <property type="match status" value="1"/>
</dbReference>
<dbReference type="GO" id="GO:0009401">
    <property type="term" value="P:phosphoenolpyruvate-dependent sugar phosphotransferase system"/>
    <property type="evidence" value="ECO:0007669"/>
    <property type="project" value="UniProtKB-KW"/>
</dbReference>
<sequence>MTMFNIDHINMNLNGNTQKEILSSLASLAKSQDIVSDEDTLVQDYLEREKESTTGFGNGVAIPHARTNNVKATAILFGRSSSDIEWDSLDGKPVNTFISLLVPNDQGDTHLKLLAKLSRQLVHKDFVSILKNGTKEEVFAAINNVLEN</sequence>
<dbReference type="Pfam" id="PF00359">
    <property type="entry name" value="PTS_EIIA_2"/>
    <property type="match status" value="1"/>
</dbReference>
<evidence type="ECO:0000256" key="4">
    <source>
        <dbReference type="ARBA" id="ARBA00022679"/>
    </source>
</evidence>
<evidence type="ECO:0000256" key="3">
    <source>
        <dbReference type="ARBA" id="ARBA00022597"/>
    </source>
</evidence>
<dbReference type="InterPro" id="IPR016152">
    <property type="entry name" value="PTrfase/Anion_transptr"/>
</dbReference>
<evidence type="ECO:0000259" key="6">
    <source>
        <dbReference type="PROSITE" id="PS51094"/>
    </source>
</evidence>
<dbReference type="RefSeq" id="WP_056954901.1">
    <property type="nucleotide sequence ID" value="NZ_LNUA01000029.1"/>
</dbReference>
<protein>
    <submittedName>
        <fullName evidence="7">Protein-N(Pi)-phosphohistidine--sugar phosphotransferase</fullName>
        <ecNumber evidence="7">2.7.1.191</ecNumber>
    </submittedName>
</protein>
<reference evidence="7 8" key="1">
    <citation type="submission" date="2017-03" db="EMBL/GenBank/DDBJ databases">
        <title>Genome sequence of Lactobacillus bobalius KACC 16343.</title>
        <authorList>
            <person name="Chun J."/>
        </authorList>
    </citation>
    <scope>NUCLEOTIDE SEQUENCE [LARGE SCALE GENOMIC DNA]</scope>
    <source>
        <strain evidence="7 8">KACC 16343</strain>
    </source>
</reference>
<dbReference type="Proteomes" id="UP000196232">
    <property type="component" value="Unassembled WGS sequence"/>
</dbReference>
<dbReference type="Gene3D" id="3.40.930.10">
    <property type="entry name" value="Mannitol-specific EII, Chain A"/>
    <property type="match status" value="1"/>
</dbReference>
<evidence type="ECO:0000256" key="1">
    <source>
        <dbReference type="ARBA" id="ARBA00022448"/>
    </source>
</evidence>
<proteinExistence type="predicted"/>
<dbReference type="AlphaFoldDB" id="A0A202FAZ2"/>
<keyword evidence="4 7" id="KW-0808">Transferase</keyword>
<accession>A0A202FAZ2</accession>
<evidence type="ECO:0000256" key="2">
    <source>
        <dbReference type="ARBA" id="ARBA00022553"/>
    </source>
</evidence>
<keyword evidence="5" id="KW-0598">Phosphotransferase system</keyword>
<dbReference type="GO" id="GO:0008982">
    <property type="term" value="F:protein-N(PI)-phosphohistidine-sugar phosphotransferase activity"/>
    <property type="evidence" value="ECO:0007669"/>
    <property type="project" value="InterPro"/>
</dbReference>
<dbReference type="EC" id="2.7.1.191" evidence="7"/>
<dbReference type="SUPFAM" id="SSF55804">
    <property type="entry name" value="Phoshotransferase/anion transport protein"/>
    <property type="match status" value="1"/>
</dbReference>
<organism evidence="7 8">
    <name type="scientific">Companilactobacillus bobalius</name>
    <dbReference type="NCBI Taxonomy" id="2801451"/>
    <lineage>
        <taxon>Bacteria</taxon>
        <taxon>Bacillati</taxon>
        <taxon>Bacillota</taxon>
        <taxon>Bacilli</taxon>
        <taxon>Lactobacillales</taxon>
        <taxon>Lactobacillaceae</taxon>
        <taxon>Companilactobacillus</taxon>
    </lineage>
</organism>
<dbReference type="EMBL" id="MYFM01000004">
    <property type="protein sequence ID" value="OVE97603.1"/>
    <property type="molecule type" value="Genomic_DNA"/>
</dbReference>
<dbReference type="GO" id="GO:0016020">
    <property type="term" value="C:membrane"/>
    <property type="evidence" value="ECO:0007669"/>
    <property type="project" value="InterPro"/>
</dbReference>
<keyword evidence="2" id="KW-0597">Phosphoprotein</keyword>
<evidence type="ECO:0000313" key="8">
    <source>
        <dbReference type="Proteomes" id="UP000196232"/>
    </source>
</evidence>
<gene>
    <name evidence="7" type="ORF">LKACC16343_01485</name>
</gene>